<keyword evidence="2" id="KW-0812">Transmembrane</keyword>
<keyword evidence="1" id="KW-0175">Coiled coil</keyword>
<dbReference type="RefSeq" id="WP_092481631.1">
    <property type="nucleotide sequence ID" value="NZ_FOYM01000001.1"/>
</dbReference>
<evidence type="ECO:0000313" key="4">
    <source>
        <dbReference type="Proteomes" id="UP000199584"/>
    </source>
</evidence>
<accession>A0A1I6CRJ8</accession>
<gene>
    <name evidence="3" type="ORF">SAMN05660706_101249</name>
</gene>
<keyword evidence="2" id="KW-0472">Membrane</keyword>
<reference evidence="4" key="1">
    <citation type="submission" date="2016-10" db="EMBL/GenBank/DDBJ databases">
        <authorList>
            <person name="Varghese N."/>
            <person name="Submissions S."/>
        </authorList>
    </citation>
    <scope>NUCLEOTIDE SEQUENCE [LARGE SCALE GENOMIC DNA]</scope>
    <source>
        <strain evidence="4">DSM 3669</strain>
    </source>
</reference>
<name>A0A1I6CRJ8_9FIRM</name>
<keyword evidence="2" id="KW-1133">Transmembrane helix</keyword>
<evidence type="ECO:0000256" key="2">
    <source>
        <dbReference type="SAM" id="Phobius"/>
    </source>
</evidence>
<dbReference type="EMBL" id="FOYM01000001">
    <property type="protein sequence ID" value="SFQ95778.1"/>
    <property type="molecule type" value="Genomic_DNA"/>
</dbReference>
<sequence length="95" mass="11100">MDWEAKYMEKLDRELNELRQHLNTIEQKITDNLERSMLKVLAANRERHQEYLSLNQRLDAMGGKVDRAIQWTVKFSVGTFIAVTSLMVALAAKFM</sequence>
<organism evidence="3 4">
    <name type="scientific">Desulfoscipio geothermicus DSM 3669</name>
    <dbReference type="NCBI Taxonomy" id="1121426"/>
    <lineage>
        <taxon>Bacteria</taxon>
        <taxon>Bacillati</taxon>
        <taxon>Bacillota</taxon>
        <taxon>Clostridia</taxon>
        <taxon>Eubacteriales</taxon>
        <taxon>Desulfallaceae</taxon>
        <taxon>Desulfoscipio</taxon>
    </lineage>
</organism>
<evidence type="ECO:0000256" key="1">
    <source>
        <dbReference type="SAM" id="Coils"/>
    </source>
</evidence>
<evidence type="ECO:0000313" key="3">
    <source>
        <dbReference type="EMBL" id="SFQ95778.1"/>
    </source>
</evidence>
<feature type="coiled-coil region" evidence="1">
    <location>
        <begin position="8"/>
        <end position="35"/>
    </location>
</feature>
<protein>
    <recommendedName>
        <fullName evidence="5">Haemolysin XhlA</fullName>
    </recommendedName>
</protein>
<dbReference type="Proteomes" id="UP000199584">
    <property type="component" value="Unassembled WGS sequence"/>
</dbReference>
<keyword evidence="4" id="KW-1185">Reference proteome</keyword>
<dbReference type="AlphaFoldDB" id="A0A1I6CRJ8"/>
<evidence type="ECO:0008006" key="5">
    <source>
        <dbReference type="Google" id="ProtNLM"/>
    </source>
</evidence>
<feature type="transmembrane region" description="Helical" evidence="2">
    <location>
        <begin position="71"/>
        <end position="92"/>
    </location>
</feature>
<proteinExistence type="predicted"/>
<dbReference type="OrthoDB" id="1726368at2"/>